<dbReference type="RefSeq" id="WP_290247615.1">
    <property type="nucleotide sequence ID" value="NZ_JAUFQT010000001.1"/>
</dbReference>
<keyword evidence="6" id="KW-1185">Reference proteome</keyword>
<reference evidence="5 6" key="1">
    <citation type="submission" date="2024-09" db="EMBL/GenBank/DDBJ databases">
        <authorList>
            <person name="Sun Q."/>
            <person name="Mori K."/>
        </authorList>
    </citation>
    <scope>NUCLEOTIDE SEQUENCE [LARGE SCALE GENOMIC DNA]</scope>
    <source>
        <strain evidence="5 6">CECT 7682</strain>
    </source>
</reference>
<organism evidence="5 6">
    <name type="scientific">Echinicola jeungdonensis</name>
    <dbReference type="NCBI Taxonomy" id="709343"/>
    <lineage>
        <taxon>Bacteria</taxon>
        <taxon>Pseudomonadati</taxon>
        <taxon>Bacteroidota</taxon>
        <taxon>Cytophagia</taxon>
        <taxon>Cytophagales</taxon>
        <taxon>Cyclobacteriaceae</taxon>
        <taxon>Echinicola</taxon>
    </lineage>
</organism>
<protein>
    <submittedName>
        <fullName evidence="5">WD40/YVTN/BNR-like repeat-containing protein</fullName>
    </submittedName>
</protein>
<dbReference type="EMBL" id="JBHMEW010000061">
    <property type="protein sequence ID" value="MFB9212509.1"/>
    <property type="molecule type" value="Genomic_DNA"/>
</dbReference>
<comment type="caution">
    <text evidence="5">The sequence shown here is derived from an EMBL/GenBank/DDBJ whole genome shotgun (WGS) entry which is preliminary data.</text>
</comment>
<dbReference type="InterPro" id="IPR028203">
    <property type="entry name" value="PSII_CF48-like_dom"/>
</dbReference>
<evidence type="ECO:0000256" key="2">
    <source>
        <dbReference type="ARBA" id="ARBA00023276"/>
    </source>
</evidence>
<gene>
    <name evidence="5" type="ORF">ACFFUR_11890</name>
</gene>
<dbReference type="PANTHER" id="PTHR47199">
    <property type="entry name" value="PHOTOSYSTEM II STABILITY/ASSEMBLY FACTOR HCF136, CHLOROPLASTIC"/>
    <property type="match status" value="1"/>
</dbReference>
<dbReference type="Pfam" id="PF14870">
    <property type="entry name" value="PSII_BNR"/>
    <property type="match status" value="1"/>
</dbReference>
<dbReference type="InterPro" id="IPR015943">
    <property type="entry name" value="WD40/YVTN_repeat-like_dom_sf"/>
</dbReference>
<name>A0ABV5J6S4_9BACT</name>
<evidence type="ECO:0000256" key="3">
    <source>
        <dbReference type="SAM" id="SignalP"/>
    </source>
</evidence>
<proteinExistence type="predicted"/>
<feature type="signal peptide" evidence="3">
    <location>
        <begin position="1"/>
        <end position="19"/>
    </location>
</feature>
<dbReference type="InterPro" id="IPR036278">
    <property type="entry name" value="Sialidase_sf"/>
</dbReference>
<keyword evidence="3" id="KW-0732">Signal</keyword>
<evidence type="ECO:0000313" key="6">
    <source>
        <dbReference type="Proteomes" id="UP001589654"/>
    </source>
</evidence>
<keyword evidence="1" id="KW-0602">Photosynthesis</keyword>
<dbReference type="PROSITE" id="PS51257">
    <property type="entry name" value="PROKAR_LIPOPROTEIN"/>
    <property type="match status" value="1"/>
</dbReference>
<dbReference type="Gene3D" id="2.130.10.10">
    <property type="entry name" value="YVTN repeat-like/Quinoprotein amine dehydrogenase"/>
    <property type="match status" value="1"/>
</dbReference>
<dbReference type="Proteomes" id="UP001589654">
    <property type="component" value="Unassembled WGS sequence"/>
</dbReference>
<dbReference type="SUPFAM" id="SSF110296">
    <property type="entry name" value="Oligoxyloglucan reducing end-specific cellobiohydrolase"/>
    <property type="match status" value="1"/>
</dbReference>
<feature type="chain" id="PRO_5045965507" evidence="3">
    <location>
        <begin position="20"/>
        <end position="346"/>
    </location>
</feature>
<evidence type="ECO:0000259" key="4">
    <source>
        <dbReference type="Pfam" id="PF14870"/>
    </source>
</evidence>
<dbReference type="PANTHER" id="PTHR47199:SF2">
    <property type="entry name" value="PHOTOSYSTEM II STABILITY_ASSEMBLY FACTOR HCF136, CHLOROPLASTIC"/>
    <property type="match status" value="1"/>
</dbReference>
<dbReference type="SUPFAM" id="SSF50939">
    <property type="entry name" value="Sialidases"/>
    <property type="match status" value="1"/>
</dbReference>
<evidence type="ECO:0000256" key="1">
    <source>
        <dbReference type="ARBA" id="ARBA00022531"/>
    </source>
</evidence>
<keyword evidence="2" id="KW-0604">Photosystem II</keyword>
<sequence>MKFRSTICFLMVILVGVSACDSPRAVEVTSPLGWEILSTPTQQNILGLSPITDEIIWACGTEGLWMRTLDGGEAWEIGTIEGLDSVNFLDIEAFDAITAIAVSAGMPAMIYKTTDGGKKWNPTFQGSSHTILNGITFINEDKGYAFGEPVEGQWLILKTFDGGDSWINLTNTPIVEDPEQAPGKGSSLFAKGAEIWFSSGGSQSQIYFSKNGGTAWEKIFVSERNGAYHLGISDLDKVGRQSLIGVGGDYSSPDNNENNVFLSSSDGQVWREPKGNPPSGFCSGVSYYPKNQWLITVGANGSDFSKNGGEHWEKFSDEVFNNVQKSHTEESIWASGSDGKIAKLKY</sequence>
<evidence type="ECO:0000313" key="5">
    <source>
        <dbReference type="EMBL" id="MFB9212509.1"/>
    </source>
</evidence>
<feature type="domain" description="Photosynthesis system II assembly factor Ycf48/Hcf136-like" evidence="4">
    <location>
        <begin position="32"/>
        <end position="121"/>
    </location>
</feature>
<accession>A0ABV5J6S4</accession>